<evidence type="ECO:0000313" key="2">
    <source>
        <dbReference type="EMBL" id="CAB4851593.1"/>
    </source>
</evidence>
<proteinExistence type="predicted"/>
<organism evidence="2">
    <name type="scientific">freshwater metagenome</name>
    <dbReference type="NCBI Taxonomy" id="449393"/>
    <lineage>
        <taxon>unclassified sequences</taxon>
        <taxon>metagenomes</taxon>
        <taxon>ecological metagenomes</taxon>
    </lineage>
</organism>
<gene>
    <name evidence="2" type="ORF">UFOPK3278_01529</name>
</gene>
<reference evidence="2" key="1">
    <citation type="submission" date="2020-05" db="EMBL/GenBank/DDBJ databases">
        <authorList>
            <person name="Chiriac C."/>
            <person name="Salcher M."/>
            <person name="Ghai R."/>
            <person name="Kavagutti S V."/>
        </authorList>
    </citation>
    <scope>NUCLEOTIDE SEQUENCE</scope>
</reference>
<sequence>MMPTETPAGTLVFTAPKYCAKEVLAARSCASKTAVSNAALAMRCPLAQCRLGATASAVNLSPSFMSSGMKNSDNTAPAPVWYSLE</sequence>
<dbReference type="AlphaFoldDB" id="A0A6J7C782"/>
<feature type="compositionally biased region" description="Polar residues" evidence="1">
    <location>
        <begin position="64"/>
        <end position="75"/>
    </location>
</feature>
<name>A0A6J7C782_9ZZZZ</name>
<accession>A0A6J7C782</accession>
<dbReference type="EMBL" id="CAFBIX010000124">
    <property type="protein sequence ID" value="CAB4851593.1"/>
    <property type="molecule type" value="Genomic_DNA"/>
</dbReference>
<protein>
    <submittedName>
        <fullName evidence="2">Unannotated protein</fullName>
    </submittedName>
</protein>
<feature type="region of interest" description="Disordered" evidence="1">
    <location>
        <begin position="64"/>
        <end position="85"/>
    </location>
</feature>
<evidence type="ECO:0000256" key="1">
    <source>
        <dbReference type="SAM" id="MobiDB-lite"/>
    </source>
</evidence>